<dbReference type="Pfam" id="PF01380">
    <property type="entry name" value="SIS"/>
    <property type="match status" value="2"/>
</dbReference>
<keyword evidence="1" id="KW-0032">Aminotransferase</keyword>
<proteinExistence type="predicted"/>
<keyword evidence="5" id="KW-1185">Reference proteome</keyword>
<gene>
    <name evidence="4" type="ORF">C7450_11423</name>
</gene>
<dbReference type="PROSITE" id="PS51464">
    <property type="entry name" value="SIS"/>
    <property type="match status" value="2"/>
</dbReference>
<dbReference type="InterPro" id="IPR035466">
    <property type="entry name" value="GlmS/AgaS_SIS"/>
</dbReference>
<organism evidence="4 5">
    <name type="scientific">Chelatococcus asaccharovorans</name>
    <dbReference type="NCBI Taxonomy" id="28210"/>
    <lineage>
        <taxon>Bacteria</taxon>
        <taxon>Pseudomonadati</taxon>
        <taxon>Pseudomonadota</taxon>
        <taxon>Alphaproteobacteria</taxon>
        <taxon>Hyphomicrobiales</taxon>
        <taxon>Chelatococcaceae</taxon>
        <taxon>Chelatococcus</taxon>
    </lineage>
</organism>
<dbReference type="GO" id="GO:0097367">
    <property type="term" value="F:carbohydrate derivative binding"/>
    <property type="evidence" value="ECO:0007669"/>
    <property type="project" value="InterPro"/>
</dbReference>
<evidence type="ECO:0000259" key="3">
    <source>
        <dbReference type="PROSITE" id="PS51464"/>
    </source>
</evidence>
<dbReference type="RefSeq" id="WP_342588551.1">
    <property type="nucleotide sequence ID" value="NZ_JAHBRY010000001.1"/>
</dbReference>
<dbReference type="Gene3D" id="3.40.50.10490">
    <property type="entry name" value="Glucose-6-phosphate isomerase like protein, domain 1"/>
    <property type="match status" value="2"/>
</dbReference>
<dbReference type="AlphaFoldDB" id="A0A2V3U6B4"/>
<dbReference type="Proteomes" id="UP000248021">
    <property type="component" value="Unassembled WGS sequence"/>
</dbReference>
<dbReference type="CDD" id="cd05008">
    <property type="entry name" value="SIS_GlmS_GlmD_1"/>
    <property type="match status" value="1"/>
</dbReference>
<evidence type="ECO:0000313" key="4">
    <source>
        <dbReference type="EMBL" id="PXW53147.1"/>
    </source>
</evidence>
<sequence length="352" mass="36598">MMSDAATPDTAMLRESREAPAAVARLIAGNGALTAALGERLRRDPPRFAVTCARGSSDNAATFAKYLFEIRLGVVTASVGPSISSVYQAKLRVADALFLAISQSGRSPDLLHLAESAREEGATTVAVVNDATSPLADLSEVVLPLHAGPERSVAATKSFITSLAAGLMITADWSDDSTLKRAVAALPETLASALDQDWNGAIGPLVAARNLYVVGRGTGFAVAQEAALKLKETAGLHAEAVSAAEVMHGPQALAGPEFPVLVLSQPDETLKGTRELIGRLRDRGVPVIIAGPAGEGLRERGVVTLPLAAGVDPLAAPIALIQSFYPLADAVARERGFDPDRPPHLNKVTETV</sequence>
<evidence type="ECO:0000256" key="1">
    <source>
        <dbReference type="ARBA" id="ARBA00022576"/>
    </source>
</evidence>
<feature type="domain" description="SIS" evidence="3">
    <location>
        <begin position="201"/>
        <end position="342"/>
    </location>
</feature>
<evidence type="ECO:0000256" key="2">
    <source>
        <dbReference type="ARBA" id="ARBA00022737"/>
    </source>
</evidence>
<keyword evidence="1" id="KW-0808">Transferase</keyword>
<dbReference type="GO" id="GO:1901135">
    <property type="term" value="P:carbohydrate derivative metabolic process"/>
    <property type="evidence" value="ECO:0007669"/>
    <property type="project" value="InterPro"/>
</dbReference>
<name>A0A2V3U6B4_9HYPH</name>
<dbReference type="InterPro" id="IPR046348">
    <property type="entry name" value="SIS_dom_sf"/>
</dbReference>
<feature type="domain" description="SIS" evidence="3">
    <location>
        <begin position="37"/>
        <end position="179"/>
    </location>
</feature>
<accession>A0A2V3U6B4</accession>
<dbReference type="PANTHER" id="PTHR10937:SF8">
    <property type="entry name" value="AMINOTRANSFERASE-RELATED"/>
    <property type="match status" value="1"/>
</dbReference>
<dbReference type="EMBL" id="QJJK01000014">
    <property type="protein sequence ID" value="PXW53147.1"/>
    <property type="molecule type" value="Genomic_DNA"/>
</dbReference>
<dbReference type="InterPro" id="IPR001347">
    <property type="entry name" value="SIS_dom"/>
</dbReference>
<dbReference type="GO" id="GO:0008483">
    <property type="term" value="F:transaminase activity"/>
    <property type="evidence" value="ECO:0007669"/>
    <property type="project" value="UniProtKB-KW"/>
</dbReference>
<evidence type="ECO:0000313" key="5">
    <source>
        <dbReference type="Proteomes" id="UP000248021"/>
    </source>
</evidence>
<dbReference type="PANTHER" id="PTHR10937">
    <property type="entry name" value="GLUCOSAMINE--FRUCTOSE-6-PHOSPHATE AMINOTRANSFERASE, ISOMERIZING"/>
    <property type="match status" value="1"/>
</dbReference>
<dbReference type="CDD" id="cd05009">
    <property type="entry name" value="SIS_GlmS_GlmD_2"/>
    <property type="match status" value="1"/>
</dbReference>
<protein>
    <submittedName>
        <fullName evidence="4">Glutamine--fructose-6-phosphate transaminase</fullName>
    </submittedName>
</protein>
<keyword evidence="2" id="KW-0677">Repeat</keyword>
<reference evidence="4 5" key="1">
    <citation type="submission" date="2018-05" db="EMBL/GenBank/DDBJ databases">
        <title>Genomic Encyclopedia of Type Strains, Phase IV (KMG-IV): sequencing the most valuable type-strain genomes for metagenomic binning, comparative biology and taxonomic classification.</title>
        <authorList>
            <person name="Goeker M."/>
        </authorList>
    </citation>
    <scope>NUCLEOTIDE SEQUENCE [LARGE SCALE GENOMIC DNA]</scope>
    <source>
        <strain evidence="4 5">DSM 6462</strain>
    </source>
</reference>
<comment type="caution">
    <text evidence="4">The sequence shown here is derived from an EMBL/GenBank/DDBJ whole genome shotgun (WGS) entry which is preliminary data.</text>
</comment>
<dbReference type="SUPFAM" id="SSF53697">
    <property type="entry name" value="SIS domain"/>
    <property type="match status" value="1"/>
</dbReference>
<dbReference type="InterPro" id="IPR035490">
    <property type="entry name" value="GlmS/FrlB_SIS"/>
</dbReference>